<dbReference type="Gene3D" id="2.70.20.10">
    <property type="entry name" value="Topoisomerase I, domain 3"/>
    <property type="match status" value="1"/>
</dbReference>
<reference evidence="16 17" key="1">
    <citation type="journal article" date="2022" name="Syst. Appl. Microbiol.">
        <title>Rhodopirellula aestuarii sp. nov., a novel member of the genus Rhodopirellula isolated from brackish sediments collected in the Tagus River estuary, Portugal.</title>
        <authorList>
            <person name="Vitorino I.R."/>
            <person name="Klimek D."/>
            <person name="Calusinska M."/>
            <person name="Lobo-da-Cunha A."/>
            <person name="Vasconcelos V."/>
            <person name="Lage O.M."/>
        </authorList>
    </citation>
    <scope>NUCLEOTIDE SEQUENCE [LARGE SCALE GENOMIC DNA]</scope>
    <source>
        <strain evidence="16 17">ICT_H3.1</strain>
    </source>
</reference>
<keyword evidence="4" id="KW-0479">Metal-binding</keyword>
<dbReference type="Gene3D" id="1.10.460.10">
    <property type="entry name" value="Topoisomerase I, domain 2"/>
    <property type="match status" value="1"/>
</dbReference>
<dbReference type="InterPro" id="IPR006171">
    <property type="entry name" value="TOPRIM_dom"/>
</dbReference>
<keyword evidence="5" id="KW-0460">Magnesium</keyword>
<dbReference type="InterPro" id="IPR013824">
    <property type="entry name" value="Topo_IA_cen_sub1"/>
</dbReference>
<dbReference type="EMBL" id="JAMQBK010000008">
    <property type="protein sequence ID" value="MCM2369432.1"/>
    <property type="molecule type" value="Genomic_DNA"/>
</dbReference>
<keyword evidence="7" id="KW-0238">DNA-binding</keyword>
<evidence type="ECO:0000256" key="4">
    <source>
        <dbReference type="ARBA" id="ARBA00022723"/>
    </source>
</evidence>
<organism evidence="16 17">
    <name type="scientific">Aporhodopirellula aestuarii</name>
    <dbReference type="NCBI Taxonomy" id="2950107"/>
    <lineage>
        <taxon>Bacteria</taxon>
        <taxon>Pseudomonadati</taxon>
        <taxon>Planctomycetota</taxon>
        <taxon>Planctomycetia</taxon>
        <taxon>Pirellulales</taxon>
        <taxon>Pirellulaceae</taxon>
        <taxon>Aporhodopirellula</taxon>
    </lineage>
</organism>
<dbReference type="PRINTS" id="PR00417">
    <property type="entry name" value="PRTPISMRASEI"/>
</dbReference>
<evidence type="ECO:0000313" key="16">
    <source>
        <dbReference type="EMBL" id="MCM2369432.1"/>
    </source>
</evidence>
<dbReference type="PANTHER" id="PTHR11390:SF21">
    <property type="entry name" value="DNA TOPOISOMERASE 3-ALPHA"/>
    <property type="match status" value="1"/>
</dbReference>
<evidence type="ECO:0000259" key="14">
    <source>
        <dbReference type="PROSITE" id="PS50880"/>
    </source>
</evidence>
<evidence type="ECO:0000256" key="10">
    <source>
        <dbReference type="ARBA" id="ARBA00031985"/>
    </source>
</evidence>
<dbReference type="Proteomes" id="UP001202961">
    <property type="component" value="Unassembled WGS sequence"/>
</dbReference>
<dbReference type="PROSITE" id="PS52039">
    <property type="entry name" value="TOPO_IA_2"/>
    <property type="match status" value="1"/>
</dbReference>
<evidence type="ECO:0000256" key="12">
    <source>
        <dbReference type="ARBA" id="ARBA00032877"/>
    </source>
</evidence>
<comment type="similarity">
    <text evidence="2">Belongs to the type IA topoisomerase family.</text>
</comment>
<dbReference type="Pfam" id="PF01131">
    <property type="entry name" value="Topoisom_bac"/>
    <property type="match status" value="1"/>
</dbReference>
<dbReference type="SMART" id="SM00436">
    <property type="entry name" value="TOP1Bc"/>
    <property type="match status" value="1"/>
</dbReference>
<dbReference type="SMART" id="SM00493">
    <property type="entry name" value="TOPRIM"/>
    <property type="match status" value="1"/>
</dbReference>
<dbReference type="PANTHER" id="PTHR11390">
    <property type="entry name" value="PROKARYOTIC DNA TOPOISOMERASE"/>
    <property type="match status" value="1"/>
</dbReference>
<dbReference type="Gene3D" id="3.40.50.140">
    <property type="match status" value="1"/>
</dbReference>
<accession>A0ABT0TXW5</accession>
<dbReference type="InterPro" id="IPR013826">
    <property type="entry name" value="Topo_IA_cen_sub3"/>
</dbReference>
<feature type="region of interest" description="Disordered" evidence="13">
    <location>
        <begin position="476"/>
        <end position="511"/>
    </location>
</feature>
<evidence type="ECO:0000256" key="1">
    <source>
        <dbReference type="ARBA" id="ARBA00000213"/>
    </source>
</evidence>
<protein>
    <recommendedName>
        <fullName evidence="3">DNA topoisomerase</fullName>
        <ecNumber evidence="3">5.6.2.1</ecNumber>
    </recommendedName>
    <alternativeName>
        <fullName evidence="12">Omega-protein</fullName>
    </alternativeName>
    <alternativeName>
        <fullName evidence="11">Relaxing enzyme</fullName>
    </alternativeName>
    <alternativeName>
        <fullName evidence="9">Swivelase</fullName>
    </alternativeName>
    <alternativeName>
        <fullName evidence="10">Untwisting enzyme</fullName>
    </alternativeName>
</protein>
<dbReference type="Pfam" id="PF13342">
    <property type="entry name" value="Toprim_Crpt"/>
    <property type="match status" value="1"/>
</dbReference>
<evidence type="ECO:0000256" key="2">
    <source>
        <dbReference type="ARBA" id="ARBA00009446"/>
    </source>
</evidence>
<feature type="compositionally biased region" description="Low complexity" evidence="13">
    <location>
        <begin position="727"/>
        <end position="747"/>
    </location>
</feature>
<dbReference type="EC" id="5.6.2.1" evidence="3"/>
<feature type="domain" description="Toprim" evidence="14">
    <location>
        <begin position="24"/>
        <end position="158"/>
    </location>
</feature>
<dbReference type="PROSITE" id="PS50880">
    <property type="entry name" value="TOPRIM"/>
    <property type="match status" value="1"/>
</dbReference>
<evidence type="ECO:0000259" key="15">
    <source>
        <dbReference type="PROSITE" id="PS52039"/>
    </source>
</evidence>
<dbReference type="Pfam" id="PF01751">
    <property type="entry name" value="Toprim"/>
    <property type="match status" value="1"/>
</dbReference>
<evidence type="ECO:0000256" key="7">
    <source>
        <dbReference type="ARBA" id="ARBA00023125"/>
    </source>
</evidence>
<comment type="caution">
    <text evidence="16">The sequence shown here is derived from an EMBL/GenBank/DDBJ whole genome shotgun (WGS) entry which is preliminary data.</text>
</comment>
<sequence>MAWQAGIGNTRTWRSWSRYKGIAVKVILAEKPSVARDLASFLKASDRRDGYFEGNGYQVTWAFGHLVELKEPGDYDPSLKRWTLESLPFIPEKFQLRLRGDDGAKKQFAVIKRLFRDADSLICATDAGREGELIFRYILTLTACTKKPAERLWLSSLTPTAISAAFRSLRPLSDFDNLYAAARCRSQADWVVGLNATRNYTVRYRGGVSRGRSGHDDAGRGTAGRSASGLLWSLGRVQTPVLAMIVRRDDEIRTFRPEPFWELLTKYREVQFRHTGKRFDKEDDANAKLKIAATHPLEVQKVASKAEKSQPPQLYDLTELQRDMSRRYGISAADTLAAAQSLYEAKLITYPRTDSQYLSKDMRKDIPVVMEQLRSLKPKEIGKLDLKALPFTARIVNDAKVSDHHAVIPTGATAGVLRDREQKVYDAIVVRFIAAFYPPCEKEITTVDAKAGEVDFRARGVRVVVPGWTELYPRKAKRGKDADEQQVLPEFKPGETGPHKPFVKAGETSPPKHFTENTLLGAMDTAGRLVDEAELREALKEKGLGTPATRAATIETLLNRKYIAREKKNVVATDLGRYLVAIVRDRNLTSPELTGEWEAKLKQIEAGKLSADVFMHEIAEYTRGIIEHSDSMSIDHKIYGPCPRCGEPVIAGKKAFGCSGWRKGCQFVLQPTYRGVDLSMAQVRELLQLGVTTSPVVIDDGYPFLLAMSNPGVTVEIPIPQGNEQDGAAPPSTSTPSGKSGGSQAKGSRSKDAGQNDSTRATAKAEGGGAASEKPLGVCPLCGSPVTEQSKSYSCTRWRDGCGLTIWKTMSGKKISMTNAKKLLKGGETPVIKGFRSKAGKLFDAKLKLVDGKIRFIF</sequence>
<keyword evidence="6" id="KW-0799">Topoisomerase</keyword>
<dbReference type="InterPro" id="IPR003601">
    <property type="entry name" value="Topo_IA_2"/>
</dbReference>
<feature type="region of interest" description="Disordered" evidence="13">
    <location>
        <begin position="716"/>
        <end position="772"/>
    </location>
</feature>
<dbReference type="InterPro" id="IPR013497">
    <property type="entry name" value="Topo_IA_cen"/>
</dbReference>
<dbReference type="InterPro" id="IPR034144">
    <property type="entry name" value="TOPRIM_TopoIII"/>
</dbReference>
<evidence type="ECO:0000256" key="9">
    <source>
        <dbReference type="ARBA" id="ARBA00030003"/>
    </source>
</evidence>
<evidence type="ECO:0000313" key="17">
    <source>
        <dbReference type="Proteomes" id="UP001202961"/>
    </source>
</evidence>
<evidence type="ECO:0000256" key="3">
    <source>
        <dbReference type="ARBA" id="ARBA00012891"/>
    </source>
</evidence>
<feature type="domain" description="Topo IA-type catalytic" evidence="15">
    <location>
        <begin position="175"/>
        <end position="626"/>
    </location>
</feature>
<name>A0ABT0TXW5_9BACT</name>
<dbReference type="InterPro" id="IPR023406">
    <property type="entry name" value="Topo_IA_AS"/>
</dbReference>
<dbReference type="InterPro" id="IPR003602">
    <property type="entry name" value="Topo_IA_DNA-bd_dom"/>
</dbReference>
<dbReference type="InterPro" id="IPR025589">
    <property type="entry name" value="Toprim_C_rpt"/>
</dbReference>
<dbReference type="Gene3D" id="1.10.290.10">
    <property type="entry name" value="Topoisomerase I, domain 4"/>
    <property type="match status" value="1"/>
</dbReference>
<evidence type="ECO:0000256" key="11">
    <source>
        <dbReference type="ARBA" id="ARBA00032235"/>
    </source>
</evidence>
<evidence type="ECO:0000256" key="6">
    <source>
        <dbReference type="ARBA" id="ARBA00023029"/>
    </source>
</evidence>
<keyword evidence="8" id="KW-0413">Isomerase</keyword>
<dbReference type="InterPro" id="IPR023405">
    <property type="entry name" value="Topo_IA_core_domain"/>
</dbReference>
<gene>
    <name evidence="16" type="ORF">NB063_02230</name>
</gene>
<proteinExistence type="inferred from homology"/>
<dbReference type="PROSITE" id="PS00396">
    <property type="entry name" value="TOPO_IA_1"/>
    <property type="match status" value="1"/>
</dbReference>
<dbReference type="NCBIfam" id="TIGR01056">
    <property type="entry name" value="topB"/>
    <property type="match status" value="1"/>
</dbReference>
<dbReference type="InterPro" id="IPR000380">
    <property type="entry name" value="Topo_IA"/>
</dbReference>
<evidence type="ECO:0000256" key="5">
    <source>
        <dbReference type="ARBA" id="ARBA00022842"/>
    </source>
</evidence>
<dbReference type="RefSeq" id="WP_250927098.1">
    <property type="nucleotide sequence ID" value="NZ_JAMQBK010000008.1"/>
</dbReference>
<evidence type="ECO:0000256" key="13">
    <source>
        <dbReference type="SAM" id="MobiDB-lite"/>
    </source>
</evidence>
<comment type="catalytic activity">
    <reaction evidence="1">
        <text>ATP-independent breakage of single-stranded DNA, followed by passage and rejoining.</text>
        <dbReference type="EC" id="5.6.2.1"/>
    </reaction>
</comment>
<keyword evidence="17" id="KW-1185">Reference proteome</keyword>
<dbReference type="InterPro" id="IPR013825">
    <property type="entry name" value="Topo_IA_cen_sub2"/>
</dbReference>
<dbReference type="SUPFAM" id="SSF56712">
    <property type="entry name" value="Prokaryotic type I DNA topoisomerase"/>
    <property type="match status" value="1"/>
</dbReference>
<dbReference type="SMART" id="SM00437">
    <property type="entry name" value="TOP1Ac"/>
    <property type="match status" value="1"/>
</dbReference>
<dbReference type="NCBIfam" id="NF005829">
    <property type="entry name" value="PRK07726.1"/>
    <property type="match status" value="1"/>
</dbReference>
<dbReference type="CDD" id="cd03362">
    <property type="entry name" value="TOPRIM_TopoIA_TopoIII"/>
    <property type="match status" value="1"/>
</dbReference>
<dbReference type="InterPro" id="IPR005738">
    <property type="entry name" value="TopoIII"/>
</dbReference>
<evidence type="ECO:0000256" key="8">
    <source>
        <dbReference type="ARBA" id="ARBA00023235"/>
    </source>
</evidence>
<dbReference type="CDD" id="cd00186">
    <property type="entry name" value="TOP1Ac"/>
    <property type="match status" value="1"/>
</dbReference>